<proteinExistence type="predicted"/>
<keyword evidence="2" id="KW-0489">Methyltransferase</keyword>
<dbReference type="Gene3D" id="3.40.1280.10">
    <property type="match status" value="1"/>
</dbReference>
<dbReference type="RefSeq" id="WP_323579083.1">
    <property type="nucleotide sequence ID" value="NZ_JAYGJQ010000003.1"/>
</dbReference>
<dbReference type="GO" id="GO:0008168">
    <property type="term" value="F:methyltransferase activity"/>
    <property type="evidence" value="ECO:0007669"/>
    <property type="project" value="UniProtKB-KW"/>
</dbReference>
<comment type="caution">
    <text evidence="2">The sequence shown here is derived from an EMBL/GenBank/DDBJ whole genome shotgun (WGS) entry which is preliminary data.</text>
</comment>
<evidence type="ECO:0000313" key="3">
    <source>
        <dbReference type="Proteomes" id="UP001302274"/>
    </source>
</evidence>
<sequence length="186" mass="20780">MRLYLGLVHHPIKNKLGELVTTSVTNLDIHDISRSCRTFGVKKYFLVTPFDAQRELVDSILGHWEQDHANAFNPDRQDALAIARAVDSIETAIAQITEIEGQRPLIAVTGANFESFDGDVKDLTKKLEVLNMPCFLLFGTGWGLHPIALEKAEYKLSPIISKNSDGYNHLSVRSAVAIYLDRLFGE</sequence>
<keyword evidence="3" id="KW-1185">Reference proteome</keyword>
<dbReference type="Proteomes" id="UP001302274">
    <property type="component" value="Unassembled WGS sequence"/>
</dbReference>
<organism evidence="2 3">
    <name type="scientific">Bacteriovorax antarcticus</name>
    <dbReference type="NCBI Taxonomy" id="3088717"/>
    <lineage>
        <taxon>Bacteria</taxon>
        <taxon>Pseudomonadati</taxon>
        <taxon>Bdellovibrionota</taxon>
        <taxon>Bacteriovoracia</taxon>
        <taxon>Bacteriovoracales</taxon>
        <taxon>Bacteriovoracaceae</taxon>
        <taxon>Bacteriovorax</taxon>
    </lineage>
</organism>
<dbReference type="EMBL" id="JAYGJQ010000003">
    <property type="protein sequence ID" value="MEA9358602.1"/>
    <property type="molecule type" value="Genomic_DNA"/>
</dbReference>
<dbReference type="CDD" id="cd18085">
    <property type="entry name" value="TM1570-like"/>
    <property type="match status" value="1"/>
</dbReference>
<accession>A0ABU5W068</accession>
<feature type="domain" description="tRNA (guanine-N(1)-)-methyltransferase C-terminal" evidence="1">
    <location>
        <begin position="3"/>
        <end position="185"/>
    </location>
</feature>
<dbReference type="Pfam" id="PF09936">
    <property type="entry name" value="Methyltrn_RNA_4"/>
    <property type="match status" value="1"/>
</dbReference>
<gene>
    <name evidence="2" type="ORF">SHI21_20360</name>
</gene>
<evidence type="ECO:0000259" key="1">
    <source>
        <dbReference type="Pfam" id="PF09936"/>
    </source>
</evidence>
<keyword evidence="2" id="KW-0808">Transferase</keyword>
<dbReference type="InterPro" id="IPR019230">
    <property type="entry name" value="RNA_MeTrfase_C_dom"/>
</dbReference>
<evidence type="ECO:0000313" key="2">
    <source>
        <dbReference type="EMBL" id="MEA9358602.1"/>
    </source>
</evidence>
<protein>
    <submittedName>
        <fullName evidence="2">RNA methyltransferase</fullName>
    </submittedName>
</protein>
<dbReference type="InterPro" id="IPR029026">
    <property type="entry name" value="tRNA_m1G_MTases_N"/>
</dbReference>
<dbReference type="GO" id="GO:0032259">
    <property type="term" value="P:methylation"/>
    <property type="evidence" value="ECO:0007669"/>
    <property type="project" value="UniProtKB-KW"/>
</dbReference>
<reference evidence="2 3" key="1">
    <citation type="submission" date="2023-11" db="EMBL/GenBank/DDBJ databases">
        <title>A Novel Polar Bacteriovorax (B. antarcticus) Isolated from the Biocrust in Antarctica.</title>
        <authorList>
            <person name="Mun W."/>
            <person name="Choi S.Y."/>
            <person name="Mitchell R.J."/>
        </authorList>
    </citation>
    <scope>NUCLEOTIDE SEQUENCE [LARGE SCALE GENOMIC DNA]</scope>
    <source>
        <strain evidence="2 3">PP10</strain>
    </source>
</reference>
<name>A0ABU5W068_9BACT</name>